<gene>
    <name evidence="2" type="ORF">AVW13_04330</name>
    <name evidence="3" type="ORF">B8X04_10815</name>
    <name evidence="4" type="ORF">I6G59_00405</name>
    <name evidence="5" type="ORF">NCTC12391_02069</name>
</gene>
<evidence type="ECO:0000313" key="7">
    <source>
        <dbReference type="Proteomes" id="UP000216867"/>
    </source>
</evidence>
<dbReference type="Gene3D" id="3.40.630.30">
    <property type="match status" value="1"/>
</dbReference>
<dbReference type="Proteomes" id="UP000076612">
    <property type="component" value="Unassembled WGS sequence"/>
</dbReference>
<name>A0A161S383_9MICO</name>
<dbReference type="EMBL" id="NCWY01000008">
    <property type="protein sequence ID" value="PAK95300.1"/>
    <property type="molecule type" value="Genomic_DNA"/>
</dbReference>
<dbReference type="Pfam" id="PF13302">
    <property type="entry name" value="Acetyltransf_3"/>
    <property type="match status" value="1"/>
</dbReference>
<dbReference type="EMBL" id="CP065682">
    <property type="protein sequence ID" value="QPS33853.1"/>
    <property type="molecule type" value="Genomic_DNA"/>
</dbReference>
<dbReference type="InterPro" id="IPR051531">
    <property type="entry name" value="N-acetyltransferase"/>
</dbReference>
<dbReference type="InterPro" id="IPR000182">
    <property type="entry name" value="GNAT_dom"/>
</dbReference>
<reference evidence="3 7" key="3">
    <citation type="submission" date="2017-04" db="EMBL/GenBank/DDBJ databases">
        <title>Kefir bacterial isolates.</title>
        <authorList>
            <person name="Kim Y."/>
            <person name="Blasche S."/>
            <person name="Patil K.R."/>
        </authorList>
    </citation>
    <scope>NUCLEOTIDE SEQUENCE [LARGE SCALE GENOMIC DNA]</scope>
    <source>
        <strain evidence="3 7">OG2</strain>
    </source>
</reference>
<dbReference type="Proteomes" id="UP000386281">
    <property type="component" value="Unassembled WGS sequence"/>
</dbReference>
<proteinExistence type="predicted"/>
<accession>A0A161S383</accession>
<dbReference type="PANTHER" id="PTHR43792:SF1">
    <property type="entry name" value="N-ACETYLTRANSFERASE DOMAIN-CONTAINING PROTEIN"/>
    <property type="match status" value="1"/>
</dbReference>
<evidence type="ECO:0000313" key="6">
    <source>
        <dbReference type="Proteomes" id="UP000076612"/>
    </source>
</evidence>
<protein>
    <submittedName>
        <fullName evidence="2">GCN5 family acetyltransferase</fullName>
    </submittedName>
    <submittedName>
        <fullName evidence="3">GNAT family N-acetyltransferase</fullName>
    </submittedName>
</protein>
<evidence type="ECO:0000313" key="3">
    <source>
        <dbReference type="EMBL" id="PAK95300.1"/>
    </source>
</evidence>
<dbReference type="KEGG" id="bcau:I6G59_00405"/>
<reference evidence="6" key="1">
    <citation type="submission" date="2016-01" db="EMBL/GenBank/DDBJ databases">
        <title>Draft genome of Chromobacterium sp. F49.</title>
        <authorList>
            <person name="Hong K.W."/>
        </authorList>
    </citation>
    <scope>NUCLEOTIDE SEQUENCE [LARGE SCALE GENOMIC DNA]</scope>
    <source>
        <strain evidence="6">M40</strain>
    </source>
</reference>
<feature type="domain" description="N-acetyltransferase" evidence="1">
    <location>
        <begin position="9"/>
        <end position="178"/>
    </location>
</feature>
<evidence type="ECO:0000313" key="5">
    <source>
        <dbReference type="EMBL" id="VEW13859.1"/>
    </source>
</evidence>
<evidence type="ECO:0000313" key="4">
    <source>
        <dbReference type="EMBL" id="QPS33853.1"/>
    </source>
</evidence>
<dbReference type="Proteomes" id="UP000216867">
    <property type="component" value="Unassembled WGS sequence"/>
</dbReference>
<dbReference type="InterPro" id="IPR016181">
    <property type="entry name" value="Acyl_CoA_acyltransferase"/>
</dbReference>
<dbReference type="PROSITE" id="PS51186">
    <property type="entry name" value="GNAT"/>
    <property type="match status" value="1"/>
</dbReference>
<dbReference type="EMBL" id="LQQR01000003">
    <property type="protein sequence ID" value="KZE23441.1"/>
    <property type="molecule type" value="Genomic_DNA"/>
</dbReference>
<evidence type="ECO:0000313" key="9">
    <source>
        <dbReference type="Proteomes" id="UP000594979"/>
    </source>
</evidence>
<organism evidence="3 7">
    <name type="scientific">Brevibacterium casei</name>
    <dbReference type="NCBI Taxonomy" id="33889"/>
    <lineage>
        <taxon>Bacteria</taxon>
        <taxon>Bacillati</taxon>
        <taxon>Actinomycetota</taxon>
        <taxon>Actinomycetes</taxon>
        <taxon>Micrococcales</taxon>
        <taxon>Brevibacteriaceae</taxon>
        <taxon>Brevibacterium</taxon>
    </lineage>
</organism>
<dbReference type="SUPFAM" id="SSF55729">
    <property type="entry name" value="Acyl-CoA N-acyltransferases (Nat)"/>
    <property type="match status" value="1"/>
</dbReference>
<reference evidence="2" key="2">
    <citation type="submission" date="2016-01" db="EMBL/GenBank/DDBJ databases">
        <authorList>
            <person name="Hong K.W."/>
        </authorList>
    </citation>
    <scope>NUCLEOTIDE SEQUENCE</scope>
    <source>
        <strain evidence="2">M40</strain>
    </source>
</reference>
<sequence>MPEIVTADFVLDRPTLDDVDEIFAIERDPRVWTHFPSGRVTRRADAAATLGRRIRRWERDGLEMWMVRERASGPIIGFCGCSLRGGTEAEPKGPDSFWNLGYRFSPEAQGRGLATAVSLLAIDRAREVDPELPVVAYLLEHNMASARVAEKVGLRLRHRAPDAGNPDPAAVRLVFADRELTPAQLAATLR</sequence>
<dbReference type="STRING" id="33889.AVW13_04330"/>
<dbReference type="PANTHER" id="PTHR43792">
    <property type="entry name" value="GNAT FAMILY, PUTATIVE (AFU_ORTHOLOGUE AFUA_3G00765)-RELATED-RELATED"/>
    <property type="match status" value="1"/>
</dbReference>
<evidence type="ECO:0000313" key="8">
    <source>
        <dbReference type="Proteomes" id="UP000386281"/>
    </source>
</evidence>
<reference evidence="5 8" key="4">
    <citation type="submission" date="2019-02" db="EMBL/GenBank/DDBJ databases">
        <authorList>
            <consortium name="Pathogen Informatics"/>
        </authorList>
    </citation>
    <scope>NUCLEOTIDE SEQUENCE [LARGE SCALE GENOMIC DNA]</scope>
    <source>
        <strain evidence="5 8">3012STDY7078520</strain>
    </source>
</reference>
<evidence type="ECO:0000313" key="2">
    <source>
        <dbReference type="EMBL" id="KZE23441.1"/>
    </source>
</evidence>
<dbReference type="RefSeq" id="WP_009376393.1">
    <property type="nucleotide sequence ID" value="NZ_CAACXN010000015.1"/>
</dbReference>
<dbReference type="Proteomes" id="UP000594979">
    <property type="component" value="Chromosome"/>
</dbReference>
<keyword evidence="3" id="KW-0808">Transferase</keyword>
<reference evidence="4 9" key="5">
    <citation type="submission" date="2020-12" db="EMBL/GenBank/DDBJ databases">
        <title>FDA dAtabase for Regulatory Grade micrObial Sequences (FDA-ARGOS): Supporting development and validation of Infectious Disease Dx tests.</title>
        <authorList>
            <person name="Sproer C."/>
            <person name="Gronow S."/>
            <person name="Severitt S."/>
            <person name="Schroder I."/>
            <person name="Tallon L."/>
            <person name="Sadzewicz L."/>
            <person name="Zhao X."/>
            <person name="Boylan J."/>
            <person name="Ott S."/>
            <person name="Bowen H."/>
            <person name="Vavikolanu K."/>
            <person name="Mehta A."/>
            <person name="Aluvathingal J."/>
            <person name="Nadendla S."/>
            <person name="Lowell S."/>
            <person name="Myers T."/>
            <person name="Yan Y."/>
            <person name="Sichtig H."/>
        </authorList>
    </citation>
    <scope>NUCLEOTIDE SEQUENCE [LARGE SCALE GENOMIC DNA]</scope>
    <source>
        <strain evidence="4 9">FDAARGOS_902</strain>
    </source>
</reference>
<dbReference type="EMBL" id="CAACXN010000015">
    <property type="protein sequence ID" value="VEW13859.1"/>
    <property type="molecule type" value="Genomic_DNA"/>
</dbReference>
<evidence type="ECO:0000259" key="1">
    <source>
        <dbReference type="PROSITE" id="PS51186"/>
    </source>
</evidence>
<dbReference type="AlphaFoldDB" id="A0A161S383"/>
<dbReference type="GO" id="GO:0016747">
    <property type="term" value="F:acyltransferase activity, transferring groups other than amino-acyl groups"/>
    <property type="evidence" value="ECO:0007669"/>
    <property type="project" value="InterPro"/>
</dbReference>